<dbReference type="Proteomes" id="UP000823405">
    <property type="component" value="Unassembled WGS sequence"/>
</dbReference>
<feature type="signal peptide" evidence="4">
    <location>
        <begin position="1"/>
        <end position="17"/>
    </location>
</feature>
<name>A0A9P6QUY8_9FUNG</name>
<feature type="region of interest" description="Disordered" evidence="3">
    <location>
        <begin position="340"/>
        <end position="378"/>
    </location>
</feature>
<gene>
    <name evidence="6" type="primary">CDA2_4</name>
    <name evidence="6" type="ORF">BGZ97_003892</name>
</gene>
<dbReference type="GO" id="GO:0005975">
    <property type="term" value="P:carbohydrate metabolic process"/>
    <property type="evidence" value="ECO:0007669"/>
    <property type="project" value="InterPro"/>
</dbReference>
<reference evidence="6" key="1">
    <citation type="journal article" date="2020" name="Fungal Divers.">
        <title>Resolving the Mortierellaceae phylogeny through synthesis of multi-gene phylogenetics and phylogenomics.</title>
        <authorList>
            <person name="Vandepol N."/>
            <person name="Liber J."/>
            <person name="Desiro A."/>
            <person name="Na H."/>
            <person name="Kennedy M."/>
            <person name="Barry K."/>
            <person name="Grigoriev I.V."/>
            <person name="Miller A.N."/>
            <person name="O'Donnell K."/>
            <person name="Stajich J.E."/>
            <person name="Bonito G."/>
        </authorList>
    </citation>
    <scope>NUCLEOTIDE SEQUENCE</scope>
    <source>
        <strain evidence="6">NVP60</strain>
    </source>
</reference>
<dbReference type="Pfam" id="PF01522">
    <property type="entry name" value="Polysacc_deac_1"/>
    <property type="match status" value="1"/>
</dbReference>
<dbReference type="OrthoDB" id="407355at2759"/>
<evidence type="ECO:0000313" key="7">
    <source>
        <dbReference type="Proteomes" id="UP000823405"/>
    </source>
</evidence>
<accession>A0A9P6QUY8</accession>
<sequence length="406" mass="42491">MYLKLSVIAALAAIATAAPSTTTATGAPAAPSSAPSVPAPLIPLPPFSGTLVGAYPPQDKIAPTDTPLVKQWLQELNLTAVATWPVVPFTASGAPQNPKAIPAASCDWTETGCINKDMTTCPLGVWGLTYDDGPTVYSGKLYDFLDTTDQKATLFYIGSNIVQNPALARRACGAGHHIAVHTWSHNPSTSLTNEQFVAEVKYTEMAIKELCGFTPRYFRPPYGDIDDRIRGLLWAMGYTNVIWDYDTNDWMMAPGGTRTMAQVDAAFAQWIAAAPADKTGHMVLEHELYQNTVDAAIANLPKVQATWKTMPVSACMNDAHPYLEKNITLATMNGAKTGVDNGTNNSTTSTAASGAGSSATGSAGSSTASGTTSHSTTGSGAVANVAVPSVALLAVAAVALGQMMLF</sequence>
<dbReference type="InterPro" id="IPR050248">
    <property type="entry name" value="Polysacc_deacetylase_ArnD"/>
</dbReference>
<feature type="chain" id="PRO_5040309639" evidence="4">
    <location>
        <begin position="18"/>
        <end position="406"/>
    </location>
</feature>
<evidence type="ECO:0000256" key="3">
    <source>
        <dbReference type="SAM" id="MobiDB-lite"/>
    </source>
</evidence>
<evidence type="ECO:0000256" key="2">
    <source>
        <dbReference type="ARBA" id="ARBA00022801"/>
    </source>
</evidence>
<dbReference type="GO" id="GO:0046872">
    <property type="term" value="F:metal ion binding"/>
    <property type="evidence" value="ECO:0007669"/>
    <property type="project" value="UniProtKB-KW"/>
</dbReference>
<organism evidence="6 7">
    <name type="scientific">Linnemannia gamsii</name>
    <dbReference type="NCBI Taxonomy" id="64522"/>
    <lineage>
        <taxon>Eukaryota</taxon>
        <taxon>Fungi</taxon>
        <taxon>Fungi incertae sedis</taxon>
        <taxon>Mucoromycota</taxon>
        <taxon>Mortierellomycotina</taxon>
        <taxon>Mortierellomycetes</taxon>
        <taxon>Mortierellales</taxon>
        <taxon>Mortierellaceae</taxon>
        <taxon>Linnemannia</taxon>
    </lineage>
</organism>
<keyword evidence="7" id="KW-1185">Reference proteome</keyword>
<keyword evidence="4" id="KW-0732">Signal</keyword>
<proteinExistence type="predicted"/>
<protein>
    <submittedName>
        <fullName evidence="6">Chitin deacetylase</fullName>
    </submittedName>
</protein>
<keyword evidence="1" id="KW-0479">Metal-binding</keyword>
<dbReference type="GO" id="GO:0004099">
    <property type="term" value="F:chitin deacetylase activity"/>
    <property type="evidence" value="ECO:0007669"/>
    <property type="project" value="UniProtKB-ARBA"/>
</dbReference>
<dbReference type="AlphaFoldDB" id="A0A9P6QUY8"/>
<dbReference type="Gene3D" id="3.20.20.370">
    <property type="entry name" value="Glycoside hydrolase/deacetylase"/>
    <property type="match status" value="1"/>
</dbReference>
<dbReference type="GO" id="GO:0016020">
    <property type="term" value="C:membrane"/>
    <property type="evidence" value="ECO:0007669"/>
    <property type="project" value="TreeGrafter"/>
</dbReference>
<dbReference type="PANTHER" id="PTHR10587">
    <property type="entry name" value="GLYCOSYL TRANSFERASE-RELATED"/>
    <property type="match status" value="1"/>
</dbReference>
<dbReference type="PANTHER" id="PTHR10587:SF133">
    <property type="entry name" value="CHITIN DEACETYLASE 1-RELATED"/>
    <property type="match status" value="1"/>
</dbReference>
<dbReference type="GO" id="GO:0009272">
    <property type="term" value="P:fungal-type cell wall biogenesis"/>
    <property type="evidence" value="ECO:0007669"/>
    <property type="project" value="UniProtKB-ARBA"/>
</dbReference>
<dbReference type="SUPFAM" id="SSF88713">
    <property type="entry name" value="Glycoside hydrolase/deacetylase"/>
    <property type="match status" value="1"/>
</dbReference>
<keyword evidence="2" id="KW-0378">Hydrolase</keyword>
<evidence type="ECO:0000313" key="6">
    <source>
        <dbReference type="EMBL" id="KAG0299087.1"/>
    </source>
</evidence>
<dbReference type="PROSITE" id="PS51677">
    <property type="entry name" value="NODB"/>
    <property type="match status" value="1"/>
</dbReference>
<dbReference type="EMBL" id="JAAAIN010001941">
    <property type="protein sequence ID" value="KAG0299087.1"/>
    <property type="molecule type" value="Genomic_DNA"/>
</dbReference>
<comment type="caution">
    <text evidence="6">The sequence shown here is derived from an EMBL/GenBank/DDBJ whole genome shotgun (WGS) entry which is preliminary data.</text>
</comment>
<feature type="domain" description="NodB homology" evidence="5">
    <location>
        <begin position="124"/>
        <end position="313"/>
    </location>
</feature>
<evidence type="ECO:0000259" key="5">
    <source>
        <dbReference type="PROSITE" id="PS51677"/>
    </source>
</evidence>
<evidence type="ECO:0000256" key="1">
    <source>
        <dbReference type="ARBA" id="ARBA00022723"/>
    </source>
</evidence>
<feature type="compositionally biased region" description="Low complexity" evidence="3">
    <location>
        <begin position="346"/>
        <end position="378"/>
    </location>
</feature>
<evidence type="ECO:0000256" key="4">
    <source>
        <dbReference type="SAM" id="SignalP"/>
    </source>
</evidence>
<dbReference type="InterPro" id="IPR002509">
    <property type="entry name" value="NODB_dom"/>
</dbReference>
<dbReference type="InterPro" id="IPR011330">
    <property type="entry name" value="Glyco_hydro/deAcase_b/a-brl"/>
</dbReference>